<protein>
    <recommendedName>
        <fullName evidence="8">REM-1 domain-containing protein</fullName>
    </recommendedName>
</protein>
<dbReference type="SMART" id="SM01303">
    <property type="entry name" value="RasGEF_N_2"/>
    <property type="match status" value="1"/>
</dbReference>
<dbReference type="SUPFAM" id="SSF46585">
    <property type="entry name" value="HR1 repeat"/>
    <property type="match status" value="1"/>
</dbReference>
<evidence type="ECO:0000259" key="5">
    <source>
        <dbReference type="SMART" id="SM01310"/>
    </source>
</evidence>
<evidence type="ECO:0000313" key="7">
    <source>
        <dbReference type="Proteomes" id="UP000054144"/>
    </source>
</evidence>
<dbReference type="SMART" id="SM01308">
    <property type="entry name" value="RICTOR_N"/>
    <property type="match status" value="1"/>
</dbReference>
<dbReference type="GO" id="GO:0031932">
    <property type="term" value="C:TORC2 complex"/>
    <property type="evidence" value="ECO:0007669"/>
    <property type="project" value="InterPro"/>
</dbReference>
<dbReference type="Pfam" id="PF14663">
    <property type="entry name" value="RasGEF_N_2"/>
    <property type="match status" value="1"/>
</dbReference>
<dbReference type="SMART" id="SM01307">
    <property type="entry name" value="RICTOR_M"/>
    <property type="match status" value="1"/>
</dbReference>
<dbReference type="InterPro" id="IPR028268">
    <property type="entry name" value="Pianissimo_fam"/>
</dbReference>
<sequence length="1225" mass="137699">MVTTNTASSSENESFSFADLEAHLDGKDPAQQLEALNDRLVLEIRIKEGAENLLNVKLSAAQRHKVETELDMAKSKIEAITRRIEQHDFHTALQYAQSCIKTLISLARSGGSSQGSPSADVDRERIDTMKRLIAILQRSLRVRYEMDIAEVVRAVAPALADAGSRQSRSAAYRVMRHALVDADSVQRLREQSIDWYIIKSLIRDNKNAAEKEQAIKLIRALVEVGTVRSDRPTAGSAGVVPLSEPIMRALIAVAEHLEDPFRPICIQTLTEILLIDIDLVARTGGLRFLLHVTAEGPTELAPTVTAALLHIVDVPRTRAYLCIGSDLEIALSTVTDSYGKGADHADKIRACSKVIHIMLRTWSGLMYFCMEDMRGIRSLVDVLRLPSLETRETILDIFFDLLRIPTPDWYKTFLDGRRLTMYRKSRVAPTKSETEPEPERAPTSTSVTERANLIYKLTDQYIGLLLVILVHAGLIDALTSMLSESTSGSMLTRKATLLVAEILQLANKLLPLSIAARLQAIPRIFDMAADFKNGEHRIVGTLALSAIDSLNRNRARLDPHVKNSSTFRPRANSVEDSVRRGQRQVEQVKLKMGMQMDDKSFQALLIETQVMITKDYTKWDYDTLQGIVEGSLMNPKRLEEVIKLSRFMRRLMSFFHPFSHRFADIPREGNNMRWVRLGCSLLVTFMASPDGVRYLATEDVFLTQIVKSFAQLDPFNGTLDSDPIFSERRVATTLTYGYLEMLGTLSRYKDGIELLEKAKIFTAFYHLSELRSREDLIKGIIENLDYSIDGHPRIVLSKALTSSYKHIRIYATRHLGALIRESTQANAWTLRLLLTQLYDPSPDVCSLAVRFLEEACESKDILQLVVEMQPTMDHLGEIGHTLLLKFMSTPIGFRYLYNSGYIDREMDMWFHERNLSYVVQVETFLSKVFGGDHDSDSLTFEENVPPHFYGEMAKTDLGCQILHEKGHFAEYAQFIRQHGLESEDIDLIIKLKSILWAVGNVGSTEGGLPFLEEEDIIPAVLDIAEQSPIPSIRGTCFFILGLISSTPQGAEILDDYEWGATVSPLGMPTGLCIPLDLDRFISILPWTQHVPERRTTVLKPPADQKEHEVLTAIQNLANSVIANNAARSLARMKSRPEYQHVFSSPSALYRALYTISTQRYRLPVRRHILDLFELELDAGVVDAMNECARSLANDTAQQSPLSDAKRITCPPTVSLRPVSKIAGFP</sequence>
<dbReference type="AlphaFoldDB" id="A0A0D7A4G9"/>
<feature type="domain" description="Rapamycin-insensitive companion of mTOR N-terminal" evidence="4">
    <location>
        <begin position="126"/>
        <end position="511"/>
    </location>
</feature>
<feature type="domain" description="Rapamycin-insensitive companion of mTOR middle" evidence="3">
    <location>
        <begin position="596"/>
        <end position="821"/>
    </location>
</feature>
<feature type="domain" description="Rapamycin-insensitive companion of mTOR" evidence="5">
    <location>
        <begin position="988"/>
        <end position="1060"/>
    </location>
</feature>
<evidence type="ECO:0000256" key="2">
    <source>
        <dbReference type="SAM" id="MobiDB-lite"/>
    </source>
</evidence>
<dbReference type="GO" id="GO:0038203">
    <property type="term" value="P:TORC2 signaling"/>
    <property type="evidence" value="ECO:0007669"/>
    <property type="project" value="TreeGrafter"/>
</dbReference>
<dbReference type="InterPro" id="IPR036274">
    <property type="entry name" value="HR1_rpt_sf"/>
</dbReference>
<evidence type="ECO:0008006" key="8">
    <source>
        <dbReference type="Google" id="ProtNLM"/>
    </source>
</evidence>
<dbReference type="SMART" id="SM01310">
    <property type="entry name" value="RICTOR_V"/>
    <property type="match status" value="1"/>
</dbReference>
<dbReference type="PANTHER" id="PTHR13298:SF11">
    <property type="entry name" value="RAPAMYCIN-INSENSITIVE COMPANION OF MTOR"/>
    <property type="match status" value="1"/>
</dbReference>
<comment type="similarity">
    <text evidence="1">Belongs to the RICTOR family.</text>
</comment>
<dbReference type="Pfam" id="PF14664">
    <property type="entry name" value="RICTOR_N"/>
    <property type="match status" value="1"/>
</dbReference>
<dbReference type="InterPro" id="IPR029453">
    <property type="entry name" value="Rictor_IV"/>
</dbReference>
<dbReference type="Proteomes" id="UP000054144">
    <property type="component" value="Unassembled WGS sequence"/>
</dbReference>
<proteinExistence type="inferred from homology"/>
<keyword evidence="7" id="KW-1185">Reference proteome</keyword>
<dbReference type="InterPro" id="IPR028267">
    <property type="entry name" value="Pianissimo_N"/>
</dbReference>
<evidence type="ECO:0000313" key="6">
    <source>
        <dbReference type="EMBL" id="KIY45635.1"/>
    </source>
</evidence>
<reference evidence="6 7" key="1">
    <citation type="journal article" date="2015" name="Fungal Genet. Biol.">
        <title>Evolution of novel wood decay mechanisms in Agaricales revealed by the genome sequences of Fistulina hepatica and Cylindrobasidium torrendii.</title>
        <authorList>
            <person name="Floudas D."/>
            <person name="Held B.W."/>
            <person name="Riley R."/>
            <person name="Nagy L.G."/>
            <person name="Koehler G."/>
            <person name="Ransdell A.S."/>
            <person name="Younus H."/>
            <person name="Chow J."/>
            <person name="Chiniquy J."/>
            <person name="Lipzen A."/>
            <person name="Tritt A."/>
            <person name="Sun H."/>
            <person name="Haridas S."/>
            <person name="LaButti K."/>
            <person name="Ohm R.A."/>
            <person name="Kues U."/>
            <person name="Blanchette R.A."/>
            <person name="Grigoriev I.V."/>
            <person name="Minto R.E."/>
            <person name="Hibbett D.S."/>
        </authorList>
    </citation>
    <scope>NUCLEOTIDE SEQUENCE [LARGE SCALE GENOMIC DNA]</scope>
    <source>
        <strain evidence="6 7">ATCC 64428</strain>
    </source>
</reference>
<dbReference type="InterPro" id="IPR029451">
    <property type="entry name" value="RICTOR_M"/>
</dbReference>
<evidence type="ECO:0000259" key="4">
    <source>
        <dbReference type="SMART" id="SM01308"/>
    </source>
</evidence>
<evidence type="ECO:0000259" key="3">
    <source>
        <dbReference type="SMART" id="SM01307"/>
    </source>
</evidence>
<feature type="region of interest" description="Disordered" evidence="2">
    <location>
        <begin position="425"/>
        <end position="445"/>
    </location>
</feature>
<dbReference type="OrthoDB" id="271111at2759"/>
<dbReference type="Pfam" id="PF14668">
    <property type="entry name" value="RICTOR_V"/>
    <property type="match status" value="1"/>
</dbReference>
<dbReference type="PANTHER" id="PTHR13298">
    <property type="entry name" value="CYTOSOLIC REGULATOR PIANISSIMO"/>
    <property type="match status" value="1"/>
</dbReference>
<gene>
    <name evidence="6" type="ORF">FISHEDRAFT_66904</name>
</gene>
<name>A0A0D7A4G9_9AGAR</name>
<dbReference type="InterPro" id="IPR029452">
    <property type="entry name" value="RICTOR_V"/>
</dbReference>
<dbReference type="Pfam" id="PF14666">
    <property type="entry name" value="RICTOR_M"/>
    <property type="match status" value="1"/>
</dbReference>
<evidence type="ECO:0000256" key="1">
    <source>
        <dbReference type="ARBA" id="ARBA00008878"/>
    </source>
</evidence>
<dbReference type="SUPFAM" id="SSF48371">
    <property type="entry name" value="ARM repeat"/>
    <property type="match status" value="2"/>
</dbReference>
<dbReference type="InterPro" id="IPR016024">
    <property type="entry name" value="ARM-type_fold"/>
</dbReference>
<accession>A0A0D7A4G9</accession>
<dbReference type="EMBL" id="KN882047">
    <property type="protein sequence ID" value="KIY45635.1"/>
    <property type="molecule type" value="Genomic_DNA"/>
</dbReference>
<dbReference type="Gene3D" id="1.10.287.160">
    <property type="entry name" value="HR1 repeat"/>
    <property type="match status" value="1"/>
</dbReference>
<organism evidence="6 7">
    <name type="scientific">Fistulina hepatica ATCC 64428</name>
    <dbReference type="NCBI Taxonomy" id="1128425"/>
    <lineage>
        <taxon>Eukaryota</taxon>
        <taxon>Fungi</taxon>
        <taxon>Dikarya</taxon>
        <taxon>Basidiomycota</taxon>
        <taxon>Agaricomycotina</taxon>
        <taxon>Agaricomycetes</taxon>
        <taxon>Agaricomycetidae</taxon>
        <taxon>Agaricales</taxon>
        <taxon>Fistulinaceae</taxon>
        <taxon>Fistulina</taxon>
    </lineage>
</organism>